<name>A0A4Y2HQ11_ARAVE</name>
<proteinExistence type="predicted"/>
<organism evidence="1 2">
    <name type="scientific">Araneus ventricosus</name>
    <name type="common">Orbweaver spider</name>
    <name type="synonym">Epeira ventricosa</name>
    <dbReference type="NCBI Taxonomy" id="182803"/>
    <lineage>
        <taxon>Eukaryota</taxon>
        <taxon>Metazoa</taxon>
        <taxon>Ecdysozoa</taxon>
        <taxon>Arthropoda</taxon>
        <taxon>Chelicerata</taxon>
        <taxon>Arachnida</taxon>
        <taxon>Araneae</taxon>
        <taxon>Araneomorphae</taxon>
        <taxon>Entelegynae</taxon>
        <taxon>Araneoidea</taxon>
        <taxon>Araneidae</taxon>
        <taxon>Araneus</taxon>
    </lineage>
</organism>
<dbReference type="OrthoDB" id="8040188at2759"/>
<comment type="caution">
    <text evidence="1">The sequence shown here is derived from an EMBL/GenBank/DDBJ whole genome shotgun (WGS) entry which is preliminary data.</text>
</comment>
<dbReference type="AlphaFoldDB" id="A0A4Y2HQ11"/>
<evidence type="ECO:0000313" key="2">
    <source>
        <dbReference type="Proteomes" id="UP000499080"/>
    </source>
</evidence>
<gene>
    <name evidence="1" type="ORF">AVEN_32257_1</name>
</gene>
<keyword evidence="2" id="KW-1185">Reference proteome</keyword>
<sequence length="128" mass="15051">MRACETPEQRDVRVEQSRLRMSAFRVIETPEVRRDCLEEDCHRRAASGTNETTEQREARFEENRVRIVQKRELLRQSNLKLEAFKYYPQHDYQVHPNAYIGKMGIVCVHCSAKKLKGESPGMCCSYEL</sequence>
<accession>A0A4Y2HQ11</accession>
<dbReference type="EMBL" id="BGPR01103765">
    <property type="protein sequence ID" value="GBM67451.1"/>
    <property type="molecule type" value="Genomic_DNA"/>
</dbReference>
<dbReference type="Proteomes" id="UP000499080">
    <property type="component" value="Unassembled WGS sequence"/>
</dbReference>
<evidence type="ECO:0000313" key="1">
    <source>
        <dbReference type="EMBL" id="GBM67451.1"/>
    </source>
</evidence>
<reference evidence="1 2" key="1">
    <citation type="journal article" date="2019" name="Sci. Rep.">
        <title>Orb-weaving spider Araneus ventricosus genome elucidates the spidroin gene catalogue.</title>
        <authorList>
            <person name="Kono N."/>
            <person name="Nakamura H."/>
            <person name="Ohtoshi R."/>
            <person name="Moran D.A.P."/>
            <person name="Shinohara A."/>
            <person name="Yoshida Y."/>
            <person name="Fujiwara M."/>
            <person name="Mori M."/>
            <person name="Tomita M."/>
            <person name="Arakawa K."/>
        </authorList>
    </citation>
    <scope>NUCLEOTIDE SEQUENCE [LARGE SCALE GENOMIC DNA]</scope>
</reference>
<protein>
    <submittedName>
        <fullName evidence="1">Uncharacterized protein</fullName>
    </submittedName>
</protein>